<dbReference type="InterPro" id="IPR014710">
    <property type="entry name" value="RmlC-like_jellyroll"/>
</dbReference>
<dbReference type="PANTHER" id="PTHR24567">
    <property type="entry name" value="CRP FAMILY TRANSCRIPTIONAL REGULATORY PROTEIN"/>
    <property type="match status" value="1"/>
</dbReference>
<dbReference type="InterPro" id="IPR018490">
    <property type="entry name" value="cNMP-bd_dom_sf"/>
</dbReference>
<feature type="domain" description="Cyclic nucleotide-binding" evidence="4">
    <location>
        <begin position="14"/>
        <end position="133"/>
    </location>
</feature>
<dbReference type="EMBL" id="SLXL01000001">
    <property type="protein sequence ID" value="TCP27590.1"/>
    <property type="molecule type" value="Genomic_DNA"/>
</dbReference>
<keyword evidence="3" id="KW-0804">Transcription</keyword>
<dbReference type="Gene3D" id="1.10.10.10">
    <property type="entry name" value="Winged helix-like DNA-binding domain superfamily/Winged helix DNA-binding domain"/>
    <property type="match status" value="1"/>
</dbReference>
<dbReference type="SUPFAM" id="SSF46785">
    <property type="entry name" value="Winged helix' DNA-binding domain"/>
    <property type="match status" value="1"/>
</dbReference>
<dbReference type="InterPro" id="IPR036390">
    <property type="entry name" value="WH_DNA-bd_sf"/>
</dbReference>
<gene>
    <name evidence="6" type="ORF">EV656_101499</name>
</gene>
<evidence type="ECO:0000256" key="1">
    <source>
        <dbReference type="ARBA" id="ARBA00023015"/>
    </source>
</evidence>
<dbReference type="RefSeq" id="WP_132599086.1">
    <property type="nucleotide sequence ID" value="NZ_NRRP01000004.1"/>
</dbReference>
<protein>
    <submittedName>
        <fullName evidence="6">CRP/FNR family transcriptional activator FtrB</fullName>
    </submittedName>
</protein>
<keyword evidence="2" id="KW-0238">DNA-binding</keyword>
<dbReference type="GO" id="GO:0003700">
    <property type="term" value="F:DNA-binding transcription factor activity"/>
    <property type="evidence" value="ECO:0007669"/>
    <property type="project" value="TreeGrafter"/>
</dbReference>
<dbReference type="CDD" id="cd00038">
    <property type="entry name" value="CAP_ED"/>
    <property type="match status" value="1"/>
</dbReference>
<dbReference type="Pfam" id="PF13545">
    <property type="entry name" value="HTH_Crp_2"/>
    <property type="match status" value="1"/>
</dbReference>
<dbReference type="InterPro" id="IPR036388">
    <property type="entry name" value="WH-like_DNA-bd_sf"/>
</dbReference>
<accession>A0A4R2NZ84</accession>
<dbReference type="PROSITE" id="PS50042">
    <property type="entry name" value="CNMP_BINDING_3"/>
    <property type="match status" value="1"/>
</dbReference>
<dbReference type="GO" id="GO:0005829">
    <property type="term" value="C:cytosol"/>
    <property type="evidence" value="ECO:0007669"/>
    <property type="project" value="TreeGrafter"/>
</dbReference>
<evidence type="ECO:0000313" key="7">
    <source>
        <dbReference type="Proteomes" id="UP000295733"/>
    </source>
</evidence>
<dbReference type="OrthoDB" id="190787at2"/>
<dbReference type="GO" id="GO:0003677">
    <property type="term" value="F:DNA binding"/>
    <property type="evidence" value="ECO:0007669"/>
    <property type="project" value="UniProtKB-KW"/>
</dbReference>
<name>A0A4R2NZ84_RHOAD</name>
<dbReference type="PANTHER" id="PTHR24567:SF26">
    <property type="entry name" value="REGULATORY PROTEIN YEIL"/>
    <property type="match status" value="1"/>
</dbReference>
<evidence type="ECO:0000259" key="5">
    <source>
        <dbReference type="PROSITE" id="PS51063"/>
    </source>
</evidence>
<dbReference type="PROSITE" id="PS51063">
    <property type="entry name" value="HTH_CRP_2"/>
    <property type="match status" value="1"/>
</dbReference>
<sequence length="232" mass="26462">MRDSEIREIRSLAIFAKMADEAFDRLCRGAYVQTFPPQIELITEGEPSDFLHVLSEGRVEMFARWNGRETTMALLRPVTSFILAATVRDRPYLMSARTLEKSRIILLPSEDVRAIFEEDAAFARAVVTELATDYRNVVKNTKNLKLRSSIERLANYLVRRQDRAEGARTFQLPVEKRKIASLLGMTPENFSRALRTLGEYGVEIDGLTVTIRDREDLVHFAKPTPLIDDPST</sequence>
<dbReference type="SMART" id="SM00100">
    <property type="entry name" value="cNMP"/>
    <property type="match status" value="1"/>
</dbReference>
<keyword evidence="1" id="KW-0805">Transcription regulation</keyword>
<dbReference type="Proteomes" id="UP000295733">
    <property type="component" value="Unassembled WGS sequence"/>
</dbReference>
<evidence type="ECO:0000256" key="3">
    <source>
        <dbReference type="ARBA" id="ARBA00023163"/>
    </source>
</evidence>
<dbReference type="Pfam" id="PF00027">
    <property type="entry name" value="cNMP_binding"/>
    <property type="match status" value="1"/>
</dbReference>
<comment type="caution">
    <text evidence="6">The sequence shown here is derived from an EMBL/GenBank/DDBJ whole genome shotgun (WGS) entry which is preliminary data.</text>
</comment>
<keyword evidence="7" id="KW-1185">Reference proteome</keyword>
<organism evidence="6 7">
    <name type="scientific">Rhodovulum adriaticum</name>
    <name type="common">Rhodopseudomonas adriatica</name>
    <dbReference type="NCBI Taxonomy" id="35804"/>
    <lineage>
        <taxon>Bacteria</taxon>
        <taxon>Pseudomonadati</taxon>
        <taxon>Pseudomonadota</taxon>
        <taxon>Alphaproteobacteria</taxon>
        <taxon>Rhodobacterales</taxon>
        <taxon>Paracoccaceae</taxon>
        <taxon>Rhodovulum</taxon>
    </lineage>
</organism>
<dbReference type="InterPro" id="IPR012318">
    <property type="entry name" value="HTH_CRP"/>
</dbReference>
<evidence type="ECO:0000256" key="2">
    <source>
        <dbReference type="ARBA" id="ARBA00023125"/>
    </source>
</evidence>
<evidence type="ECO:0000259" key="4">
    <source>
        <dbReference type="PROSITE" id="PS50042"/>
    </source>
</evidence>
<proteinExistence type="predicted"/>
<dbReference type="SMART" id="SM00419">
    <property type="entry name" value="HTH_CRP"/>
    <property type="match status" value="1"/>
</dbReference>
<dbReference type="SUPFAM" id="SSF51206">
    <property type="entry name" value="cAMP-binding domain-like"/>
    <property type="match status" value="1"/>
</dbReference>
<evidence type="ECO:0000313" key="6">
    <source>
        <dbReference type="EMBL" id="TCP27590.1"/>
    </source>
</evidence>
<dbReference type="InterPro" id="IPR050397">
    <property type="entry name" value="Env_Response_Regulators"/>
</dbReference>
<reference evidence="6 7" key="1">
    <citation type="submission" date="2019-03" db="EMBL/GenBank/DDBJ databases">
        <title>Genomic Encyclopedia of Type Strains, Phase IV (KMG-IV): sequencing the most valuable type-strain genomes for metagenomic binning, comparative biology and taxonomic classification.</title>
        <authorList>
            <person name="Goeker M."/>
        </authorList>
    </citation>
    <scope>NUCLEOTIDE SEQUENCE [LARGE SCALE GENOMIC DNA]</scope>
    <source>
        <strain evidence="6 7">DSM 2781</strain>
    </source>
</reference>
<dbReference type="Gene3D" id="2.60.120.10">
    <property type="entry name" value="Jelly Rolls"/>
    <property type="match status" value="1"/>
</dbReference>
<dbReference type="AlphaFoldDB" id="A0A4R2NZ84"/>
<feature type="domain" description="HTH crp-type" evidence="5">
    <location>
        <begin position="147"/>
        <end position="215"/>
    </location>
</feature>
<dbReference type="NCBIfam" id="NF006901">
    <property type="entry name" value="PRK09392.1"/>
    <property type="match status" value="1"/>
</dbReference>
<dbReference type="InterPro" id="IPR000595">
    <property type="entry name" value="cNMP-bd_dom"/>
</dbReference>